<gene>
    <name evidence="3" type="ORF">Ga0609869_000520</name>
</gene>
<comment type="caution">
    <text evidence="3">The sequence shown here is derived from an EMBL/GenBank/DDBJ whole genome shotgun (WGS) entry which is preliminary data.</text>
</comment>
<dbReference type="RefSeq" id="WP_125408060.1">
    <property type="nucleotide sequence ID" value="NZ_JBEHHI010000001.1"/>
</dbReference>
<evidence type="ECO:0000313" key="4">
    <source>
        <dbReference type="Proteomes" id="UP001560019"/>
    </source>
</evidence>
<sequence length="376" mass="41212">MAQTPYSDQPARAFWSRAMARTAPEEVDPVTEVPFTIGPDDRIVTAGSCFAEHIARHLRGAGFNALVTEPAHPMVGDATARQFNYGIFTARYGNIYVARQLLQLLRRAYGRFQPAEDCWPGEGAALIDPYRPRIQPGGFACGAEFEAERAKHFAAVRAAFETLDVFVFTLGLTEAWVSRADGAVFPLCPGVAGGSFDPERHEFHNFTVDEIVADLSDFIAELRAVNPGARVLFTVSPVPLAATATKAHVLSATTLSKSILRVACHQLAASHENVAYFPSYEVIVGPHHRGRYMADDLRSVTEEGVAHAMRLFFRHFAGIEQPAPQAAAPGRPRDAHLDAMQEVVEVNCDEAELDDAAPRPDAPRGRGILDRLRRRL</sequence>
<keyword evidence="4" id="KW-1185">Reference proteome</keyword>
<name>A0ABV3XRU3_9RHOB</name>
<accession>A0ABV3XRU3</accession>
<evidence type="ECO:0000259" key="2">
    <source>
        <dbReference type="Pfam" id="PF08885"/>
    </source>
</evidence>
<dbReference type="Pfam" id="PF08885">
    <property type="entry name" value="GSCFA"/>
    <property type="match status" value="1"/>
</dbReference>
<feature type="region of interest" description="Disordered" evidence="1">
    <location>
        <begin position="350"/>
        <end position="376"/>
    </location>
</feature>
<dbReference type="SUPFAM" id="SSF52266">
    <property type="entry name" value="SGNH hydrolase"/>
    <property type="match status" value="1"/>
</dbReference>
<evidence type="ECO:0000256" key="1">
    <source>
        <dbReference type="SAM" id="MobiDB-lite"/>
    </source>
</evidence>
<dbReference type="Proteomes" id="UP001560019">
    <property type="component" value="Unassembled WGS sequence"/>
</dbReference>
<organism evidence="3 4">
    <name type="scientific">Rhodovulum iodosum</name>
    <dbReference type="NCBI Taxonomy" id="68291"/>
    <lineage>
        <taxon>Bacteria</taxon>
        <taxon>Pseudomonadati</taxon>
        <taxon>Pseudomonadota</taxon>
        <taxon>Alphaproteobacteria</taxon>
        <taxon>Rhodobacterales</taxon>
        <taxon>Paracoccaceae</taxon>
        <taxon>Rhodovulum</taxon>
    </lineage>
</organism>
<reference evidence="3 4" key="1">
    <citation type="submission" date="2024-06" db="EMBL/GenBank/DDBJ databases">
        <title>Genome of Rhodovulum iodosum, a marine photoferrotroph.</title>
        <authorList>
            <person name="Bianchini G."/>
            <person name="Nikeleit V."/>
            <person name="Kappler A."/>
            <person name="Bryce C."/>
            <person name="Sanchez-Baracaldo P."/>
        </authorList>
    </citation>
    <scope>NUCLEOTIDE SEQUENCE [LARGE SCALE GENOMIC DNA]</scope>
    <source>
        <strain evidence="3 4">UT/N1</strain>
    </source>
</reference>
<protein>
    <recommendedName>
        <fullName evidence="2">GSCFA domain-containing protein</fullName>
    </recommendedName>
</protein>
<dbReference type="EMBL" id="JBEHHI010000001">
    <property type="protein sequence ID" value="MEX5727167.1"/>
    <property type="molecule type" value="Genomic_DNA"/>
</dbReference>
<evidence type="ECO:0000313" key="3">
    <source>
        <dbReference type="EMBL" id="MEX5727167.1"/>
    </source>
</evidence>
<feature type="domain" description="GSCFA" evidence="2">
    <location>
        <begin position="42"/>
        <end position="312"/>
    </location>
</feature>
<dbReference type="InterPro" id="IPR014982">
    <property type="entry name" value="GSCFA"/>
</dbReference>
<proteinExistence type="predicted"/>
<feature type="compositionally biased region" description="Basic and acidic residues" evidence="1">
    <location>
        <begin position="356"/>
        <end position="376"/>
    </location>
</feature>